<dbReference type="PROSITE" id="PS50043">
    <property type="entry name" value="HTH_LUXR_2"/>
    <property type="match status" value="1"/>
</dbReference>
<dbReference type="PANTHER" id="PTHR44688">
    <property type="entry name" value="DNA-BINDING TRANSCRIPTIONAL ACTIVATOR DEVR_DOSR"/>
    <property type="match status" value="1"/>
</dbReference>
<dbReference type="Pfam" id="PF03472">
    <property type="entry name" value="Autoind_bind"/>
    <property type="match status" value="1"/>
</dbReference>
<dbReference type="Gene3D" id="1.10.10.10">
    <property type="entry name" value="Winged helix-like DNA-binding domain superfamily/Winged helix DNA-binding domain"/>
    <property type="match status" value="1"/>
</dbReference>
<keyword evidence="6" id="KW-1185">Reference proteome</keyword>
<feature type="domain" description="HTH luxR-type" evidence="4">
    <location>
        <begin position="170"/>
        <end position="235"/>
    </location>
</feature>
<dbReference type="EMBL" id="BMLK01000004">
    <property type="protein sequence ID" value="GGN44520.1"/>
    <property type="molecule type" value="Genomic_DNA"/>
</dbReference>
<dbReference type="Pfam" id="PF00196">
    <property type="entry name" value="GerE"/>
    <property type="match status" value="1"/>
</dbReference>
<evidence type="ECO:0000256" key="2">
    <source>
        <dbReference type="ARBA" id="ARBA00023125"/>
    </source>
</evidence>
<gene>
    <name evidence="5" type="ORF">GCM10011349_09660</name>
</gene>
<sequence length="239" mass="26242">MPAIMDKILRSKSLPELLKLMPAYFKVRGFAACFYFSAAPGSRGNAPRALMEPVHHGLSREVVEAYLSANFQRLDIVPRTAMALGIPVRWTEAWASVDATPEERGFLQLMRDLEIGDGFTLPCYGPNGRDGYVGIGRMTEHALTDTDALREMNLAAQAAHLRICEFKAGDQADDRPLSGREREVLDWVARGKSNSVIADILGISVGTVDTYLRRIYDKLDVTDRTSAAVRGIGMGLIAA</sequence>
<reference evidence="6" key="1">
    <citation type="journal article" date="2019" name="Int. J. Syst. Evol. Microbiol.">
        <title>The Global Catalogue of Microorganisms (GCM) 10K type strain sequencing project: providing services to taxonomists for standard genome sequencing and annotation.</title>
        <authorList>
            <consortium name="The Broad Institute Genomics Platform"/>
            <consortium name="The Broad Institute Genome Sequencing Center for Infectious Disease"/>
            <person name="Wu L."/>
            <person name="Ma J."/>
        </authorList>
    </citation>
    <scope>NUCLEOTIDE SEQUENCE [LARGE SCALE GENOMIC DNA]</scope>
    <source>
        <strain evidence="6">CGMCC 1.6784</strain>
    </source>
</reference>
<name>A0ABQ2JC09_9SPHN</name>
<dbReference type="InterPro" id="IPR005143">
    <property type="entry name" value="TF_LuxR_autoind-bd_dom"/>
</dbReference>
<keyword evidence="2" id="KW-0238">DNA-binding</keyword>
<accession>A0ABQ2JC09</accession>
<keyword evidence="1" id="KW-0805">Transcription regulation</keyword>
<proteinExistence type="predicted"/>
<dbReference type="InterPro" id="IPR036693">
    <property type="entry name" value="TF_LuxR_autoind-bd_dom_sf"/>
</dbReference>
<evidence type="ECO:0000313" key="5">
    <source>
        <dbReference type="EMBL" id="GGN44520.1"/>
    </source>
</evidence>
<dbReference type="PROSITE" id="PS00622">
    <property type="entry name" value="HTH_LUXR_1"/>
    <property type="match status" value="1"/>
</dbReference>
<dbReference type="InterPro" id="IPR000792">
    <property type="entry name" value="Tscrpt_reg_LuxR_C"/>
</dbReference>
<dbReference type="RefSeq" id="WP_188818567.1">
    <property type="nucleotide sequence ID" value="NZ_BMLK01000004.1"/>
</dbReference>
<comment type="caution">
    <text evidence="5">The sequence shown here is derived from an EMBL/GenBank/DDBJ whole genome shotgun (WGS) entry which is preliminary data.</text>
</comment>
<dbReference type="Proteomes" id="UP000605099">
    <property type="component" value="Unassembled WGS sequence"/>
</dbReference>
<evidence type="ECO:0000313" key="6">
    <source>
        <dbReference type="Proteomes" id="UP000605099"/>
    </source>
</evidence>
<dbReference type="InterPro" id="IPR036388">
    <property type="entry name" value="WH-like_DNA-bd_sf"/>
</dbReference>
<dbReference type="InterPro" id="IPR016032">
    <property type="entry name" value="Sig_transdc_resp-reg_C-effctor"/>
</dbReference>
<organism evidence="5 6">
    <name type="scientific">Novosphingobium indicum</name>
    <dbReference type="NCBI Taxonomy" id="462949"/>
    <lineage>
        <taxon>Bacteria</taxon>
        <taxon>Pseudomonadati</taxon>
        <taxon>Pseudomonadota</taxon>
        <taxon>Alphaproteobacteria</taxon>
        <taxon>Sphingomonadales</taxon>
        <taxon>Sphingomonadaceae</taxon>
        <taxon>Novosphingobium</taxon>
    </lineage>
</organism>
<evidence type="ECO:0000256" key="3">
    <source>
        <dbReference type="ARBA" id="ARBA00023163"/>
    </source>
</evidence>
<dbReference type="CDD" id="cd06170">
    <property type="entry name" value="LuxR_C_like"/>
    <property type="match status" value="1"/>
</dbReference>
<keyword evidence="3" id="KW-0804">Transcription</keyword>
<evidence type="ECO:0000256" key="1">
    <source>
        <dbReference type="ARBA" id="ARBA00023015"/>
    </source>
</evidence>
<dbReference type="PRINTS" id="PR00038">
    <property type="entry name" value="HTHLUXR"/>
</dbReference>
<protein>
    <recommendedName>
        <fullName evidence="4">HTH luxR-type domain-containing protein</fullName>
    </recommendedName>
</protein>
<dbReference type="SUPFAM" id="SSF46894">
    <property type="entry name" value="C-terminal effector domain of the bipartite response regulators"/>
    <property type="match status" value="1"/>
</dbReference>
<evidence type="ECO:0000259" key="4">
    <source>
        <dbReference type="PROSITE" id="PS50043"/>
    </source>
</evidence>
<dbReference type="SUPFAM" id="SSF75516">
    <property type="entry name" value="Pheromone-binding domain of LuxR-like quorum-sensing transcription factors"/>
    <property type="match status" value="1"/>
</dbReference>
<dbReference type="Gene3D" id="3.30.450.80">
    <property type="entry name" value="Transcription factor LuxR-like, autoinducer-binding domain"/>
    <property type="match status" value="1"/>
</dbReference>
<dbReference type="PANTHER" id="PTHR44688:SF16">
    <property type="entry name" value="DNA-BINDING TRANSCRIPTIONAL ACTIVATOR DEVR_DOSR"/>
    <property type="match status" value="1"/>
</dbReference>
<dbReference type="SMART" id="SM00421">
    <property type="entry name" value="HTH_LUXR"/>
    <property type="match status" value="1"/>
</dbReference>